<sequence>MPPPPTMQPASPLPPAPSTQDTQTSQVVQVNGGQSLTADNTANSTMMPVTKRSPKDYIFGKVIGEGSYSTVYLAKDIHTNREHAIKVCQKKQIIRENKRDQVKREKDALNVLSNSGSSFFVKLYCTFQDTERLCILLLLCAILNYSTMLNYDFSGTGVPLLTVVFSLTFTCRLCNVLC</sequence>
<evidence type="ECO:0000256" key="6">
    <source>
        <dbReference type="ARBA" id="ARBA00022840"/>
    </source>
</evidence>
<gene>
    <name evidence="11" type="primary">Pdk1_1</name>
    <name evidence="11" type="ORF">g.79451</name>
</gene>
<dbReference type="AlphaFoldDB" id="A0A2S2R441"/>
<dbReference type="EC" id="2.7.11.1" evidence="1"/>
<keyword evidence="4" id="KW-0547">Nucleotide-binding</keyword>
<dbReference type="EMBL" id="GGMS01014919">
    <property type="protein sequence ID" value="MBY84122.1"/>
    <property type="molecule type" value="Transcribed_RNA"/>
</dbReference>
<comment type="catalytic activity">
    <reaction evidence="8">
        <text>L-seryl-[protein] + ATP = O-phospho-L-seryl-[protein] + ADP + H(+)</text>
        <dbReference type="Rhea" id="RHEA:17989"/>
        <dbReference type="Rhea" id="RHEA-COMP:9863"/>
        <dbReference type="Rhea" id="RHEA-COMP:11604"/>
        <dbReference type="ChEBI" id="CHEBI:15378"/>
        <dbReference type="ChEBI" id="CHEBI:29999"/>
        <dbReference type="ChEBI" id="CHEBI:30616"/>
        <dbReference type="ChEBI" id="CHEBI:83421"/>
        <dbReference type="ChEBI" id="CHEBI:456216"/>
        <dbReference type="EC" id="2.7.11.1"/>
    </reaction>
</comment>
<dbReference type="OrthoDB" id="347657at2759"/>
<dbReference type="SUPFAM" id="SSF56112">
    <property type="entry name" value="Protein kinase-like (PK-like)"/>
    <property type="match status" value="1"/>
</dbReference>
<dbReference type="PANTHER" id="PTHR24356">
    <property type="entry name" value="SERINE/THREONINE-PROTEIN KINASE"/>
    <property type="match status" value="1"/>
</dbReference>
<evidence type="ECO:0000259" key="10">
    <source>
        <dbReference type="PROSITE" id="PS50011"/>
    </source>
</evidence>
<evidence type="ECO:0000256" key="9">
    <source>
        <dbReference type="SAM" id="MobiDB-lite"/>
    </source>
</evidence>
<evidence type="ECO:0000256" key="3">
    <source>
        <dbReference type="ARBA" id="ARBA00022679"/>
    </source>
</evidence>
<dbReference type="InterPro" id="IPR011009">
    <property type="entry name" value="Kinase-like_dom_sf"/>
</dbReference>
<dbReference type="GO" id="GO:0004674">
    <property type="term" value="F:protein serine/threonine kinase activity"/>
    <property type="evidence" value="ECO:0007669"/>
    <property type="project" value="UniProtKB-KW"/>
</dbReference>
<evidence type="ECO:0000256" key="2">
    <source>
        <dbReference type="ARBA" id="ARBA00022527"/>
    </source>
</evidence>
<evidence type="ECO:0000256" key="5">
    <source>
        <dbReference type="ARBA" id="ARBA00022777"/>
    </source>
</evidence>
<evidence type="ECO:0000256" key="8">
    <source>
        <dbReference type="ARBA" id="ARBA00048679"/>
    </source>
</evidence>
<dbReference type="GO" id="GO:0005524">
    <property type="term" value="F:ATP binding"/>
    <property type="evidence" value="ECO:0007669"/>
    <property type="project" value="UniProtKB-KW"/>
</dbReference>
<dbReference type="InterPro" id="IPR000719">
    <property type="entry name" value="Prot_kinase_dom"/>
</dbReference>
<comment type="catalytic activity">
    <reaction evidence="7">
        <text>L-threonyl-[protein] + ATP = O-phospho-L-threonyl-[protein] + ADP + H(+)</text>
        <dbReference type="Rhea" id="RHEA:46608"/>
        <dbReference type="Rhea" id="RHEA-COMP:11060"/>
        <dbReference type="Rhea" id="RHEA-COMP:11605"/>
        <dbReference type="ChEBI" id="CHEBI:15378"/>
        <dbReference type="ChEBI" id="CHEBI:30013"/>
        <dbReference type="ChEBI" id="CHEBI:30616"/>
        <dbReference type="ChEBI" id="CHEBI:61977"/>
        <dbReference type="ChEBI" id="CHEBI:456216"/>
        <dbReference type="EC" id="2.7.11.1"/>
    </reaction>
</comment>
<dbReference type="Gene3D" id="3.30.200.20">
    <property type="entry name" value="Phosphorylase Kinase, domain 1"/>
    <property type="match status" value="1"/>
</dbReference>
<evidence type="ECO:0000256" key="1">
    <source>
        <dbReference type="ARBA" id="ARBA00012513"/>
    </source>
</evidence>
<keyword evidence="6" id="KW-0067">ATP-binding</keyword>
<dbReference type="PANTHER" id="PTHR24356:SF163">
    <property type="entry name" value="3-PHOSPHOINOSITIDE-DEPENDENT PROTEIN KINASE 1-RELATED"/>
    <property type="match status" value="1"/>
</dbReference>
<reference evidence="11" key="1">
    <citation type="submission" date="2018-04" db="EMBL/GenBank/DDBJ databases">
        <title>Transcriptome assembly of Sipha flava.</title>
        <authorList>
            <person name="Scully E.D."/>
            <person name="Geib S.M."/>
            <person name="Palmer N.A."/>
            <person name="Koch K."/>
            <person name="Bradshaw J."/>
            <person name="Heng-Moss T."/>
            <person name="Sarath G."/>
        </authorList>
    </citation>
    <scope>NUCLEOTIDE SEQUENCE</scope>
</reference>
<evidence type="ECO:0000256" key="4">
    <source>
        <dbReference type="ARBA" id="ARBA00022741"/>
    </source>
</evidence>
<keyword evidence="5 11" id="KW-0418">Kinase</keyword>
<keyword evidence="2" id="KW-0723">Serine/threonine-protein kinase</keyword>
<organism evidence="11">
    <name type="scientific">Sipha flava</name>
    <name type="common">yellow sugarcane aphid</name>
    <dbReference type="NCBI Taxonomy" id="143950"/>
    <lineage>
        <taxon>Eukaryota</taxon>
        <taxon>Metazoa</taxon>
        <taxon>Ecdysozoa</taxon>
        <taxon>Arthropoda</taxon>
        <taxon>Hexapoda</taxon>
        <taxon>Insecta</taxon>
        <taxon>Pterygota</taxon>
        <taxon>Neoptera</taxon>
        <taxon>Paraneoptera</taxon>
        <taxon>Hemiptera</taxon>
        <taxon>Sternorrhyncha</taxon>
        <taxon>Aphidomorpha</taxon>
        <taxon>Aphidoidea</taxon>
        <taxon>Aphididae</taxon>
        <taxon>Sipha</taxon>
    </lineage>
</organism>
<dbReference type="PROSITE" id="PS50011">
    <property type="entry name" value="PROTEIN_KINASE_DOM"/>
    <property type="match status" value="1"/>
</dbReference>
<evidence type="ECO:0000256" key="7">
    <source>
        <dbReference type="ARBA" id="ARBA00047899"/>
    </source>
</evidence>
<accession>A0A2S2R441</accession>
<evidence type="ECO:0000313" key="11">
    <source>
        <dbReference type="EMBL" id="MBY84122.1"/>
    </source>
</evidence>
<dbReference type="GO" id="GO:0035556">
    <property type="term" value="P:intracellular signal transduction"/>
    <property type="evidence" value="ECO:0007669"/>
    <property type="project" value="TreeGrafter"/>
</dbReference>
<protein>
    <recommendedName>
        <fullName evidence="1">non-specific serine/threonine protein kinase</fullName>
        <ecNumber evidence="1">2.7.11.1</ecNumber>
    </recommendedName>
</protein>
<dbReference type="InterPro" id="IPR050236">
    <property type="entry name" value="Ser_Thr_kinase_AGC"/>
</dbReference>
<proteinExistence type="predicted"/>
<keyword evidence="3" id="KW-0808">Transferase</keyword>
<dbReference type="Pfam" id="PF00069">
    <property type="entry name" value="Pkinase"/>
    <property type="match status" value="1"/>
</dbReference>
<feature type="compositionally biased region" description="Pro residues" evidence="9">
    <location>
        <begin position="1"/>
        <end position="17"/>
    </location>
</feature>
<feature type="domain" description="Protein kinase" evidence="10">
    <location>
        <begin position="57"/>
        <end position="178"/>
    </location>
</feature>
<name>A0A2S2R441_9HEMI</name>
<feature type="region of interest" description="Disordered" evidence="9">
    <location>
        <begin position="1"/>
        <end position="25"/>
    </location>
</feature>